<dbReference type="EMBL" id="JBIMSP010000032">
    <property type="protein sequence ID" value="MFH5243874.1"/>
    <property type="molecule type" value="Genomic_DNA"/>
</dbReference>
<keyword evidence="2" id="KW-0472">Membrane</keyword>
<evidence type="ECO:0000313" key="4">
    <source>
        <dbReference type="EMBL" id="MFH5243874.1"/>
    </source>
</evidence>
<feature type="compositionally biased region" description="Low complexity" evidence="1">
    <location>
        <begin position="1"/>
        <end position="17"/>
    </location>
</feature>
<feature type="region of interest" description="Disordered" evidence="1">
    <location>
        <begin position="1"/>
        <end position="21"/>
    </location>
</feature>
<feature type="transmembrane region" description="Helical" evidence="2">
    <location>
        <begin position="102"/>
        <end position="121"/>
    </location>
</feature>
<accession>A0ABW7KB35</accession>
<evidence type="ECO:0000313" key="5">
    <source>
        <dbReference type="Proteomes" id="UP001609176"/>
    </source>
</evidence>
<gene>
    <name evidence="4" type="ORF">ACHIPV_18615</name>
    <name evidence="3" type="ORF">ACHIRB_23555</name>
</gene>
<name>A0ABW7KB35_9NOCA</name>
<dbReference type="EMBL" id="JBIMSN010000116">
    <property type="protein sequence ID" value="MFH5231518.1"/>
    <property type="molecule type" value="Genomic_DNA"/>
</dbReference>
<proteinExistence type="predicted"/>
<keyword evidence="2" id="KW-1133">Transmembrane helix</keyword>
<dbReference type="Proteomes" id="UP001609219">
    <property type="component" value="Unassembled WGS sequence"/>
</dbReference>
<evidence type="ECO:0000256" key="2">
    <source>
        <dbReference type="SAM" id="Phobius"/>
    </source>
</evidence>
<comment type="caution">
    <text evidence="3">The sequence shown here is derived from an EMBL/GenBank/DDBJ whole genome shotgun (WGS) entry which is preliminary data.</text>
</comment>
<feature type="region of interest" description="Disordered" evidence="1">
    <location>
        <begin position="124"/>
        <end position="159"/>
    </location>
</feature>
<organism evidence="3 6">
    <name type="scientific">Antrihabitans spumae</name>
    <dbReference type="NCBI Taxonomy" id="3373370"/>
    <lineage>
        <taxon>Bacteria</taxon>
        <taxon>Bacillati</taxon>
        <taxon>Actinomycetota</taxon>
        <taxon>Actinomycetes</taxon>
        <taxon>Mycobacteriales</taxon>
        <taxon>Nocardiaceae</taxon>
        <taxon>Antrihabitans</taxon>
    </lineage>
</organism>
<sequence>MIFSKSSAVSADSAQADADSELLAEPAQGRSYSSSLRLLGSGATTLARGTGGLGFLLAQTVGQTGYSLAKKGLAKARESTAELSTFAEEVPAPKSSKVRSRLVAGGLVGAALAAGAGFFAWSRRRNSPPPVAEAPPTLGPSSNGSAPAQSTQAEVSHPS</sequence>
<evidence type="ECO:0000256" key="1">
    <source>
        <dbReference type="SAM" id="MobiDB-lite"/>
    </source>
</evidence>
<dbReference type="RefSeq" id="WP_395125319.1">
    <property type="nucleotide sequence ID" value="NZ_JBIMSN010000116.1"/>
</dbReference>
<reference evidence="5 6" key="1">
    <citation type="submission" date="2024-10" db="EMBL/GenBank/DDBJ databases">
        <authorList>
            <person name="Riesco R."/>
        </authorList>
    </citation>
    <scope>NUCLEOTIDE SEQUENCE [LARGE SCALE GENOMIC DNA]</scope>
    <source>
        <strain evidence="4 5">NCIMB 15448</strain>
        <strain evidence="3 6">NCIMB 15450</strain>
    </source>
</reference>
<keyword evidence="2" id="KW-0812">Transmembrane</keyword>
<dbReference type="Proteomes" id="UP001609176">
    <property type="component" value="Unassembled WGS sequence"/>
</dbReference>
<protein>
    <submittedName>
        <fullName evidence="3">Uncharacterized protein</fullName>
    </submittedName>
</protein>
<evidence type="ECO:0000313" key="6">
    <source>
        <dbReference type="Proteomes" id="UP001609219"/>
    </source>
</evidence>
<keyword evidence="6" id="KW-1185">Reference proteome</keyword>
<feature type="compositionally biased region" description="Polar residues" evidence="1">
    <location>
        <begin position="139"/>
        <end position="159"/>
    </location>
</feature>
<evidence type="ECO:0000313" key="3">
    <source>
        <dbReference type="EMBL" id="MFH5231518.1"/>
    </source>
</evidence>